<organism evidence="1 2">
    <name type="scientific">Owenia fusiformis</name>
    <name type="common">Polychaete worm</name>
    <dbReference type="NCBI Taxonomy" id="6347"/>
    <lineage>
        <taxon>Eukaryota</taxon>
        <taxon>Metazoa</taxon>
        <taxon>Spiralia</taxon>
        <taxon>Lophotrochozoa</taxon>
        <taxon>Annelida</taxon>
        <taxon>Polychaeta</taxon>
        <taxon>Sedentaria</taxon>
        <taxon>Canalipalpata</taxon>
        <taxon>Sabellida</taxon>
        <taxon>Oweniida</taxon>
        <taxon>Oweniidae</taxon>
        <taxon>Owenia</taxon>
    </lineage>
</organism>
<keyword evidence="2" id="KW-1185">Reference proteome</keyword>
<protein>
    <submittedName>
        <fullName evidence="1">Uncharacterized protein</fullName>
    </submittedName>
</protein>
<dbReference type="AlphaFoldDB" id="A0A8J1TWI8"/>
<reference evidence="1" key="1">
    <citation type="submission" date="2022-03" db="EMBL/GenBank/DDBJ databases">
        <authorList>
            <person name="Martin C."/>
        </authorList>
    </citation>
    <scope>NUCLEOTIDE SEQUENCE</scope>
</reference>
<evidence type="ECO:0000313" key="1">
    <source>
        <dbReference type="EMBL" id="CAH1795999.1"/>
    </source>
</evidence>
<name>A0A8J1TWI8_OWEFU</name>
<dbReference type="Proteomes" id="UP000749559">
    <property type="component" value="Unassembled WGS sequence"/>
</dbReference>
<gene>
    <name evidence="1" type="ORF">OFUS_LOCUS20459</name>
</gene>
<accession>A0A8J1TWI8</accession>
<proteinExistence type="predicted"/>
<dbReference type="EMBL" id="CAIIXF020000010">
    <property type="protein sequence ID" value="CAH1795999.1"/>
    <property type="molecule type" value="Genomic_DNA"/>
</dbReference>
<comment type="caution">
    <text evidence="1">The sequence shown here is derived from an EMBL/GenBank/DDBJ whole genome shotgun (WGS) entry which is preliminary data.</text>
</comment>
<evidence type="ECO:0000313" key="2">
    <source>
        <dbReference type="Proteomes" id="UP000749559"/>
    </source>
</evidence>
<sequence length="173" mass="19793">MKDMLQLVIVWLLTVTAAVAFSVQFPYEDADSEDNSLLAAVNKRRFYARSSACSCCSATQDFRCCGECPQMPYYSGYILGKRSIEPVEEERDINDIDAQSESKRSYIDCKCCSLTGNRTCCRRCQNITPFFYNTYKKRFSFFNRESSDPCSECQSTYNPKSCILCNSLIMGRK</sequence>